<organism evidence="2 3">
    <name type="scientific">Triticum urartu</name>
    <name type="common">Red wild einkorn</name>
    <name type="synonym">Crithodium urartu</name>
    <dbReference type="NCBI Taxonomy" id="4572"/>
    <lineage>
        <taxon>Eukaryota</taxon>
        <taxon>Viridiplantae</taxon>
        <taxon>Streptophyta</taxon>
        <taxon>Embryophyta</taxon>
        <taxon>Tracheophyta</taxon>
        <taxon>Spermatophyta</taxon>
        <taxon>Magnoliopsida</taxon>
        <taxon>Liliopsida</taxon>
        <taxon>Poales</taxon>
        <taxon>Poaceae</taxon>
        <taxon>BOP clade</taxon>
        <taxon>Pooideae</taxon>
        <taxon>Triticodae</taxon>
        <taxon>Triticeae</taxon>
        <taxon>Triticinae</taxon>
        <taxon>Triticum</taxon>
    </lineage>
</organism>
<keyword evidence="1" id="KW-0472">Membrane</keyword>
<accession>A0A8R7VIB6</accession>
<dbReference type="EnsemblPlants" id="TuG1812S0001607400.01.T01">
    <property type="protein sequence ID" value="TuG1812S0001607400.01.T01.s_cds33728"/>
    <property type="gene ID" value="TuG1812S0001607400.01"/>
</dbReference>
<dbReference type="Gramene" id="TuG1812S0001607400.01.T01">
    <property type="protein sequence ID" value="TuG1812S0001607400.01.T01.s_cds33728"/>
    <property type="gene ID" value="TuG1812S0001607400.01"/>
</dbReference>
<keyword evidence="1" id="KW-0812">Transmembrane</keyword>
<protein>
    <submittedName>
        <fullName evidence="2">Uncharacterized protein</fullName>
    </submittedName>
</protein>
<name>A0A8R7VIB6_TRIUA</name>
<evidence type="ECO:0000313" key="3">
    <source>
        <dbReference type="Proteomes" id="UP000015106"/>
    </source>
</evidence>
<proteinExistence type="predicted"/>
<keyword evidence="3" id="KW-1185">Reference proteome</keyword>
<keyword evidence="1" id="KW-1133">Transmembrane helix</keyword>
<feature type="transmembrane region" description="Helical" evidence="1">
    <location>
        <begin position="92"/>
        <end position="110"/>
    </location>
</feature>
<reference evidence="2" key="2">
    <citation type="submission" date="2022-06" db="UniProtKB">
        <authorList>
            <consortium name="EnsemblPlants"/>
        </authorList>
    </citation>
    <scope>IDENTIFICATION</scope>
</reference>
<evidence type="ECO:0000313" key="2">
    <source>
        <dbReference type="EnsemblPlants" id="TuG1812S0001607400.01.T01.s_cds33728"/>
    </source>
</evidence>
<dbReference type="Proteomes" id="UP000015106">
    <property type="component" value="Unassembled WGS sequence"/>
</dbReference>
<dbReference type="AlphaFoldDB" id="A0A8R7VIB6"/>
<evidence type="ECO:0000256" key="1">
    <source>
        <dbReference type="SAM" id="Phobius"/>
    </source>
</evidence>
<reference evidence="3" key="1">
    <citation type="journal article" date="2013" name="Nature">
        <title>Draft genome of the wheat A-genome progenitor Triticum urartu.</title>
        <authorList>
            <person name="Ling H.Q."/>
            <person name="Zhao S."/>
            <person name="Liu D."/>
            <person name="Wang J."/>
            <person name="Sun H."/>
            <person name="Zhang C."/>
            <person name="Fan H."/>
            <person name="Li D."/>
            <person name="Dong L."/>
            <person name="Tao Y."/>
            <person name="Gao C."/>
            <person name="Wu H."/>
            <person name="Li Y."/>
            <person name="Cui Y."/>
            <person name="Guo X."/>
            <person name="Zheng S."/>
            <person name="Wang B."/>
            <person name="Yu K."/>
            <person name="Liang Q."/>
            <person name="Yang W."/>
            <person name="Lou X."/>
            <person name="Chen J."/>
            <person name="Feng M."/>
            <person name="Jian J."/>
            <person name="Zhang X."/>
            <person name="Luo G."/>
            <person name="Jiang Y."/>
            <person name="Liu J."/>
            <person name="Wang Z."/>
            <person name="Sha Y."/>
            <person name="Zhang B."/>
            <person name="Wu H."/>
            <person name="Tang D."/>
            <person name="Shen Q."/>
            <person name="Xue P."/>
            <person name="Zou S."/>
            <person name="Wang X."/>
            <person name="Liu X."/>
            <person name="Wang F."/>
            <person name="Yang Y."/>
            <person name="An X."/>
            <person name="Dong Z."/>
            <person name="Zhang K."/>
            <person name="Zhang X."/>
            <person name="Luo M.C."/>
            <person name="Dvorak J."/>
            <person name="Tong Y."/>
            <person name="Wang J."/>
            <person name="Yang H."/>
            <person name="Li Z."/>
            <person name="Wang D."/>
            <person name="Zhang A."/>
            <person name="Wang J."/>
        </authorList>
    </citation>
    <scope>NUCLEOTIDE SEQUENCE</scope>
    <source>
        <strain evidence="3">cv. G1812</strain>
    </source>
</reference>
<sequence length="112" mass="12682">MLHIEPISFQLPSFSHQICKLQSICITGCLEHLPSQANQHEPQSTTGQISYSVTGVDQPSVMWSLGNELKEPRVLPHGCFSIRVNIALLRRLFLSFTSIIFIFIFIRAFLPL</sequence>